<dbReference type="Pfam" id="PF02656">
    <property type="entry name" value="DUF202"/>
    <property type="match status" value="1"/>
</dbReference>
<feature type="compositionally biased region" description="Basic and acidic residues" evidence="5">
    <location>
        <begin position="52"/>
        <end position="69"/>
    </location>
</feature>
<evidence type="ECO:0000313" key="8">
    <source>
        <dbReference type="EMBL" id="QNE04177.1"/>
    </source>
</evidence>
<protein>
    <submittedName>
        <fullName evidence="8">DUF202 domain-containing protein</fullName>
    </submittedName>
</protein>
<evidence type="ECO:0000256" key="3">
    <source>
        <dbReference type="ARBA" id="ARBA00022989"/>
    </source>
</evidence>
<evidence type="ECO:0000256" key="2">
    <source>
        <dbReference type="ARBA" id="ARBA00022692"/>
    </source>
</evidence>
<dbReference type="AlphaFoldDB" id="A0A7G6VR12"/>
<proteinExistence type="predicted"/>
<reference evidence="8 9" key="1">
    <citation type="submission" date="2020-08" db="EMBL/GenBank/DDBJ databases">
        <authorList>
            <person name="Liu G."/>
            <person name="Sun C."/>
        </authorList>
    </citation>
    <scope>NUCLEOTIDE SEQUENCE [LARGE SCALE GENOMIC DNA]</scope>
    <source>
        <strain evidence="8 9">OT19</strain>
    </source>
</reference>
<evidence type="ECO:0000256" key="4">
    <source>
        <dbReference type="ARBA" id="ARBA00023136"/>
    </source>
</evidence>
<evidence type="ECO:0000259" key="7">
    <source>
        <dbReference type="Pfam" id="PF02656"/>
    </source>
</evidence>
<name>A0A7G6VR12_9SPHN</name>
<feature type="compositionally biased region" description="Basic and acidic residues" evidence="5">
    <location>
        <begin position="1"/>
        <end position="11"/>
    </location>
</feature>
<keyword evidence="2 6" id="KW-0812">Transmembrane</keyword>
<dbReference type="GO" id="GO:0012505">
    <property type="term" value="C:endomembrane system"/>
    <property type="evidence" value="ECO:0007669"/>
    <property type="project" value="UniProtKB-SubCell"/>
</dbReference>
<evidence type="ECO:0000256" key="1">
    <source>
        <dbReference type="ARBA" id="ARBA00004127"/>
    </source>
</evidence>
<accession>A0A7G6VR12</accession>
<comment type="subcellular location">
    <subcellularLocation>
        <location evidence="1">Endomembrane system</location>
        <topology evidence="1">Multi-pass membrane protein</topology>
    </subcellularLocation>
</comment>
<feature type="transmembrane region" description="Helical" evidence="6">
    <location>
        <begin position="128"/>
        <end position="150"/>
    </location>
</feature>
<keyword evidence="4 6" id="KW-0472">Membrane</keyword>
<evidence type="ECO:0000256" key="6">
    <source>
        <dbReference type="SAM" id="Phobius"/>
    </source>
</evidence>
<feature type="region of interest" description="Disordered" evidence="5">
    <location>
        <begin position="1"/>
        <end position="34"/>
    </location>
</feature>
<feature type="domain" description="DUF202" evidence="7">
    <location>
        <begin position="78"/>
        <end position="147"/>
    </location>
</feature>
<dbReference type="InterPro" id="IPR003807">
    <property type="entry name" value="DUF202"/>
</dbReference>
<feature type="region of interest" description="Disordered" evidence="5">
    <location>
        <begin position="47"/>
        <end position="69"/>
    </location>
</feature>
<feature type="transmembrane region" description="Helical" evidence="6">
    <location>
        <begin position="171"/>
        <end position="201"/>
    </location>
</feature>
<sequence length="202" mass="22267">METLRMTEPKPRVPRSVSDPVPDIPQIGADQKSEASTIYSHYRSGLSQHRTRMSDHRTDLSEDRSEMSMRRTGMSIHRTRMAADRTMMSEIRTALSLIGFGFTLYEAFRRLDDGGVLASSTSPRNFGLILVLLGIAILLGGIWRHVQFALQLRHTRKAMIAEGLIHGESPYPVSVSLVVAVALMLVGVAAAANIVLGIHLFG</sequence>
<dbReference type="EMBL" id="CP060052">
    <property type="protein sequence ID" value="QNE04177.1"/>
    <property type="molecule type" value="Genomic_DNA"/>
</dbReference>
<evidence type="ECO:0000313" key="9">
    <source>
        <dbReference type="Proteomes" id="UP000515297"/>
    </source>
</evidence>
<gene>
    <name evidence="8" type="ORF">H4O24_09200</name>
</gene>
<organism evidence="8 9">
    <name type="scientific">Croceicoccus marinus</name>
    <dbReference type="NCBI Taxonomy" id="450378"/>
    <lineage>
        <taxon>Bacteria</taxon>
        <taxon>Pseudomonadati</taxon>
        <taxon>Pseudomonadota</taxon>
        <taxon>Alphaproteobacteria</taxon>
        <taxon>Sphingomonadales</taxon>
        <taxon>Erythrobacteraceae</taxon>
        <taxon>Croceicoccus</taxon>
    </lineage>
</organism>
<dbReference type="Proteomes" id="UP000515297">
    <property type="component" value="Chromosome"/>
</dbReference>
<keyword evidence="3 6" id="KW-1133">Transmembrane helix</keyword>
<evidence type="ECO:0000256" key="5">
    <source>
        <dbReference type="SAM" id="MobiDB-lite"/>
    </source>
</evidence>